<evidence type="ECO:0000313" key="1">
    <source>
        <dbReference type="EMBL" id="KAI8015739.1"/>
    </source>
</evidence>
<organism evidence="1 2">
    <name type="scientific">Camellia lanceoleosa</name>
    <dbReference type="NCBI Taxonomy" id="1840588"/>
    <lineage>
        <taxon>Eukaryota</taxon>
        <taxon>Viridiplantae</taxon>
        <taxon>Streptophyta</taxon>
        <taxon>Embryophyta</taxon>
        <taxon>Tracheophyta</taxon>
        <taxon>Spermatophyta</taxon>
        <taxon>Magnoliopsida</taxon>
        <taxon>eudicotyledons</taxon>
        <taxon>Gunneridae</taxon>
        <taxon>Pentapetalae</taxon>
        <taxon>asterids</taxon>
        <taxon>Ericales</taxon>
        <taxon>Theaceae</taxon>
        <taxon>Camellia</taxon>
    </lineage>
</organism>
<dbReference type="EMBL" id="CM045761">
    <property type="protein sequence ID" value="KAI8015739.1"/>
    <property type="molecule type" value="Genomic_DNA"/>
</dbReference>
<comment type="caution">
    <text evidence="1">The sequence shown here is derived from an EMBL/GenBank/DDBJ whole genome shotgun (WGS) entry which is preliminary data.</text>
</comment>
<gene>
    <name evidence="1" type="ORF">LOK49_LG05G03450</name>
</gene>
<keyword evidence="2" id="KW-1185">Reference proteome</keyword>
<dbReference type="Proteomes" id="UP001060215">
    <property type="component" value="Chromosome 4"/>
</dbReference>
<evidence type="ECO:0000313" key="2">
    <source>
        <dbReference type="Proteomes" id="UP001060215"/>
    </source>
</evidence>
<proteinExistence type="predicted"/>
<protein>
    <submittedName>
        <fullName evidence="1">Casein kinase 1-like protein 4</fullName>
    </submittedName>
</protein>
<sequence>MNKETCSLQEQGLRAATKKQKYDKICEKKLSTPIEVLCKSHPVEFASYFHYCHSLTFDQRPDYGFLKRLFRDLFTREGGNDASHSAEATARRGSSSFARPDVDMQSRSGMATLSAICAVAF</sequence>
<reference evidence="1 2" key="1">
    <citation type="journal article" date="2022" name="Plant J.">
        <title>Chromosome-level genome of Camellia lanceoleosa provides a valuable resource for understanding genome evolution and self-incompatibility.</title>
        <authorList>
            <person name="Gong W."/>
            <person name="Xiao S."/>
            <person name="Wang L."/>
            <person name="Liao Z."/>
            <person name="Chang Y."/>
            <person name="Mo W."/>
            <person name="Hu G."/>
            <person name="Li W."/>
            <person name="Zhao G."/>
            <person name="Zhu H."/>
            <person name="Hu X."/>
            <person name="Ji K."/>
            <person name="Xiang X."/>
            <person name="Song Q."/>
            <person name="Yuan D."/>
            <person name="Jin S."/>
            <person name="Zhang L."/>
        </authorList>
    </citation>
    <scope>NUCLEOTIDE SEQUENCE [LARGE SCALE GENOMIC DNA]</scope>
    <source>
        <strain evidence="1">SQ_2022a</strain>
    </source>
</reference>
<accession>A0ACC0HRQ5</accession>
<name>A0ACC0HRQ5_9ERIC</name>